<evidence type="ECO:0000259" key="5">
    <source>
        <dbReference type="Pfam" id="PF04542"/>
    </source>
</evidence>
<evidence type="ECO:0000256" key="3">
    <source>
        <dbReference type="ARBA" id="ARBA00023082"/>
    </source>
</evidence>
<dbReference type="RefSeq" id="WP_222988152.1">
    <property type="nucleotide sequence ID" value="NZ_JAINVV010000001.1"/>
</dbReference>
<sequence>MFRHHDSMGSRAESDDDSLEGVYRSKRKLVRALARKGGEEDAEDVVQDAFLKSMEAEQAQPLKSAAAFVMAVTRNTVIDRLRRRAFRSTIISDSSDLDAVAVDAAPDPERSVIASDRLARTMAIIERLPTRQREVLHLHRFESLTYAQIAKRLGISARTAEGHLAAALNRISAELDQNDADGD</sequence>
<dbReference type="PANTHER" id="PTHR43133:SF63">
    <property type="entry name" value="RNA POLYMERASE SIGMA FACTOR FECI-RELATED"/>
    <property type="match status" value="1"/>
</dbReference>
<dbReference type="CDD" id="cd06171">
    <property type="entry name" value="Sigma70_r4"/>
    <property type="match status" value="1"/>
</dbReference>
<accession>A0ABS7PID6</accession>
<dbReference type="Pfam" id="PF04542">
    <property type="entry name" value="Sigma70_r2"/>
    <property type="match status" value="1"/>
</dbReference>
<dbReference type="InterPro" id="IPR013249">
    <property type="entry name" value="RNA_pol_sigma70_r4_t2"/>
</dbReference>
<dbReference type="InterPro" id="IPR007627">
    <property type="entry name" value="RNA_pol_sigma70_r2"/>
</dbReference>
<keyword evidence="2" id="KW-0805">Transcription regulation</keyword>
<comment type="caution">
    <text evidence="7">The sequence shown here is derived from an EMBL/GenBank/DDBJ whole genome shotgun (WGS) entry which is preliminary data.</text>
</comment>
<dbReference type="InterPro" id="IPR013325">
    <property type="entry name" value="RNA_pol_sigma_r2"/>
</dbReference>
<dbReference type="InterPro" id="IPR039425">
    <property type="entry name" value="RNA_pol_sigma-70-like"/>
</dbReference>
<dbReference type="EMBL" id="JAINVV010000001">
    <property type="protein sequence ID" value="MBY8821062.1"/>
    <property type="molecule type" value="Genomic_DNA"/>
</dbReference>
<reference evidence="7 8" key="1">
    <citation type="submission" date="2021-08" db="EMBL/GenBank/DDBJ databases">
        <authorList>
            <person name="Tuo L."/>
        </authorList>
    </citation>
    <scope>NUCLEOTIDE SEQUENCE [LARGE SCALE GENOMIC DNA]</scope>
    <source>
        <strain evidence="7 8">JCM 31229</strain>
    </source>
</reference>
<proteinExistence type="inferred from homology"/>
<evidence type="ECO:0000313" key="8">
    <source>
        <dbReference type="Proteomes" id="UP000706039"/>
    </source>
</evidence>
<keyword evidence="8" id="KW-1185">Reference proteome</keyword>
<organism evidence="7 8">
    <name type="scientific">Sphingomonas colocasiae</name>
    <dbReference type="NCBI Taxonomy" id="1848973"/>
    <lineage>
        <taxon>Bacteria</taxon>
        <taxon>Pseudomonadati</taxon>
        <taxon>Pseudomonadota</taxon>
        <taxon>Alphaproteobacteria</taxon>
        <taxon>Sphingomonadales</taxon>
        <taxon>Sphingomonadaceae</taxon>
        <taxon>Sphingomonas</taxon>
    </lineage>
</organism>
<dbReference type="PANTHER" id="PTHR43133">
    <property type="entry name" value="RNA POLYMERASE ECF-TYPE SIGMA FACTO"/>
    <property type="match status" value="1"/>
</dbReference>
<feature type="domain" description="RNA polymerase sigma factor 70 region 4 type 2" evidence="6">
    <location>
        <begin position="122"/>
        <end position="170"/>
    </location>
</feature>
<dbReference type="SUPFAM" id="SSF88946">
    <property type="entry name" value="Sigma2 domain of RNA polymerase sigma factors"/>
    <property type="match status" value="1"/>
</dbReference>
<dbReference type="Pfam" id="PF08281">
    <property type="entry name" value="Sigma70_r4_2"/>
    <property type="match status" value="1"/>
</dbReference>
<keyword evidence="4" id="KW-0804">Transcription</keyword>
<dbReference type="SUPFAM" id="SSF88659">
    <property type="entry name" value="Sigma3 and sigma4 domains of RNA polymerase sigma factors"/>
    <property type="match status" value="1"/>
</dbReference>
<dbReference type="InterPro" id="IPR013324">
    <property type="entry name" value="RNA_pol_sigma_r3/r4-like"/>
</dbReference>
<gene>
    <name evidence="7" type="ORF">K7G82_02085</name>
</gene>
<name>A0ABS7PID6_9SPHN</name>
<evidence type="ECO:0000256" key="2">
    <source>
        <dbReference type="ARBA" id="ARBA00023015"/>
    </source>
</evidence>
<comment type="similarity">
    <text evidence="1">Belongs to the sigma-70 factor family. ECF subfamily.</text>
</comment>
<dbReference type="NCBIfam" id="TIGR02937">
    <property type="entry name" value="sigma70-ECF"/>
    <property type="match status" value="1"/>
</dbReference>
<protein>
    <submittedName>
        <fullName evidence="7">Sigma-70 family RNA polymerase sigma factor</fullName>
    </submittedName>
</protein>
<evidence type="ECO:0000259" key="6">
    <source>
        <dbReference type="Pfam" id="PF08281"/>
    </source>
</evidence>
<dbReference type="Gene3D" id="1.10.10.10">
    <property type="entry name" value="Winged helix-like DNA-binding domain superfamily/Winged helix DNA-binding domain"/>
    <property type="match status" value="1"/>
</dbReference>
<dbReference type="Gene3D" id="1.10.1740.10">
    <property type="match status" value="1"/>
</dbReference>
<keyword evidence="3" id="KW-0731">Sigma factor</keyword>
<evidence type="ECO:0000313" key="7">
    <source>
        <dbReference type="EMBL" id="MBY8821062.1"/>
    </source>
</evidence>
<feature type="domain" description="RNA polymerase sigma-70 region 2" evidence="5">
    <location>
        <begin position="23"/>
        <end position="85"/>
    </location>
</feature>
<dbReference type="Proteomes" id="UP000706039">
    <property type="component" value="Unassembled WGS sequence"/>
</dbReference>
<evidence type="ECO:0000256" key="1">
    <source>
        <dbReference type="ARBA" id="ARBA00010641"/>
    </source>
</evidence>
<dbReference type="InterPro" id="IPR036388">
    <property type="entry name" value="WH-like_DNA-bd_sf"/>
</dbReference>
<dbReference type="InterPro" id="IPR014284">
    <property type="entry name" value="RNA_pol_sigma-70_dom"/>
</dbReference>
<evidence type="ECO:0000256" key="4">
    <source>
        <dbReference type="ARBA" id="ARBA00023163"/>
    </source>
</evidence>